<dbReference type="SUPFAM" id="SSF46689">
    <property type="entry name" value="Homeodomain-like"/>
    <property type="match status" value="2"/>
</dbReference>
<dbReference type="InterPro" id="IPR003313">
    <property type="entry name" value="AraC-bd"/>
</dbReference>
<keyword evidence="1" id="KW-0805">Transcription regulation</keyword>
<name>A0ABQ0BEB7_9FIRM</name>
<protein>
    <recommendedName>
        <fullName evidence="4">HTH araC/xylS-type domain-containing protein</fullName>
    </recommendedName>
</protein>
<evidence type="ECO:0000313" key="6">
    <source>
        <dbReference type="Proteomes" id="UP001600943"/>
    </source>
</evidence>
<dbReference type="RefSeq" id="WP_390407791.1">
    <property type="nucleotide sequence ID" value="NZ_BAABYW010000001.1"/>
</dbReference>
<dbReference type="Proteomes" id="UP001600943">
    <property type="component" value="Unassembled WGS sequence"/>
</dbReference>
<evidence type="ECO:0000313" key="5">
    <source>
        <dbReference type="EMBL" id="GAA6409797.1"/>
    </source>
</evidence>
<dbReference type="PROSITE" id="PS00041">
    <property type="entry name" value="HTH_ARAC_FAMILY_1"/>
    <property type="match status" value="1"/>
</dbReference>
<evidence type="ECO:0000256" key="3">
    <source>
        <dbReference type="ARBA" id="ARBA00023163"/>
    </source>
</evidence>
<dbReference type="InterPro" id="IPR020449">
    <property type="entry name" value="Tscrpt_reg_AraC-type_HTH"/>
</dbReference>
<keyword evidence="6" id="KW-1185">Reference proteome</keyword>
<comment type="caution">
    <text evidence="5">The sequence shown here is derived from an EMBL/GenBank/DDBJ whole genome shotgun (WGS) entry which is preliminary data.</text>
</comment>
<dbReference type="InterPro" id="IPR009057">
    <property type="entry name" value="Homeodomain-like_sf"/>
</dbReference>
<dbReference type="InterPro" id="IPR018060">
    <property type="entry name" value="HTH_AraC"/>
</dbReference>
<keyword evidence="3" id="KW-0804">Transcription</keyword>
<dbReference type="Pfam" id="PF12833">
    <property type="entry name" value="HTH_18"/>
    <property type="match status" value="1"/>
</dbReference>
<dbReference type="PANTHER" id="PTHR43280">
    <property type="entry name" value="ARAC-FAMILY TRANSCRIPTIONAL REGULATOR"/>
    <property type="match status" value="1"/>
</dbReference>
<dbReference type="Gene3D" id="1.10.10.60">
    <property type="entry name" value="Homeodomain-like"/>
    <property type="match status" value="2"/>
</dbReference>
<dbReference type="PANTHER" id="PTHR43280:SF2">
    <property type="entry name" value="HTH-TYPE TRANSCRIPTIONAL REGULATOR EXSA"/>
    <property type="match status" value="1"/>
</dbReference>
<accession>A0ABQ0BEB7</accession>
<dbReference type="InterPro" id="IPR018062">
    <property type="entry name" value="HTH_AraC-typ_CS"/>
</dbReference>
<dbReference type="Pfam" id="PF02311">
    <property type="entry name" value="AraC_binding"/>
    <property type="match status" value="1"/>
</dbReference>
<sequence>MICQEPGVLPGSDFYFYTPSALAKERLFYFTSVGHFLCEAEYRIERQVDYKNYMLLFVKKGKMMITSEGKKSIAKEGDMVFLNCHRPHAYRAVGYAEFQWVHFDGSNTRQFYHDIMESTGGRQVFRLDNGETVQKKLKEIISNCRYGRFCSEFDDSLNIYQLIIGISKNMQGSLQNGNENVELMIEEALRFIADNLNSDISVEMIADHVGLSESHFSRKFRKAMNSSPKEYVIRKRLNEAKCLLKTTSLAVKEIAFLVGFNSESHFCNTFTAQNGLSPKKFREFPL</sequence>
<keyword evidence="2" id="KW-0238">DNA-binding</keyword>
<feature type="domain" description="HTH araC/xylS-type" evidence="4">
    <location>
        <begin position="186"/>
        <end position="284"/>
    </location>
</feature>
<evidence type="ECO:0000256" key="2">
    <source>
        <dbReference type="ARBA" id="ARBA00023125"/>
    </source>
</evidence>
<organism evidence="5 6">
    <name type="scientific">Blautia hominis</name>
    <dbReference type="NCBI Taxonomy" id="2025493"/>
    <lineage>
        <taxon>Bacteria</taxon>
        <taxon>Bacillati</taxon>
        <taxon>Bacillota</taxon>
        <taxon>Clostridia</taxon>
        <taxon>Lachnospirales</taxon>
        <taxon>Lachnospiraceae</taxon>
        <taxon>Blautia</taxon>
    </lineage>
</organism>
<dbReference type="InterPro" id="IPR037923">
    <property type="entry name" value="HTH-like"/>
</dbReference>
<dbReference type="PRINTS" id="PR00032">
    <property type="entry name" value="HTHARAC"/>
</dbReference>
<dbReference type="PROSITE" id="PS01124">
    <property type="entry name" value="HTH_ARAC_FAMILY_2"/>
    <property type="match status" value="1"/>
</dbReference>
<dbReference type="SMART" id="SM00342">
    <property type="entry name" value="HTH_ARAC"/>
    <property type="match status" value="1"/>
</dbReference>
<evidence type="ECO:0000259" key="4">
    <source>
        <dbReference type="PROSITE" id="PS01124"/>
    </source>
</evidence>
<dbReference type="Gene3D" id="2.60.120.280">
    <property type="entry name" value="Regulatory protein AraC"/>
    <property type="match status" value="1"/>
</dbReference>
<dbReference type="EMBL" id="BAABYW010000001">
    <property type="protein sequence ID" value="GAA6409797.1"/>
    <property type="molecule type" value="Genomic_DNA"/>
</dbReference>
<dbReference type="SUPFAM" id="SSF51215">
    <property type="entry name" value="Regulatory protein AraC"/>
    <property type="match status" value="1"/>
</dbReference>
<evidence type="ECO:0000256" key="1">
    <source>
        <dbReference type="ARBA" id="ARBA00023015"/>
    </source>
</evidence>
<proteinExistence type="predicted"/>
<gene>
    <name evidence="5" type="ORF">K040078D81_39140</name>
</gene>
<reference evidence="5 6" key="1">
    <citation type="submission" date="2024-04" db="EMBL/GenBank/DDBJ databases">
        <title>Defined microbial consortia suppress multidrug-resistant proinflammatory Enterobacteriaceae via ecological control.</title>
        <authorList>
            <person name="Furuichi M."/>
            <person name="Kawaguchi T."/>
            <person name="Pust M."/>
            <person name="Yasuma K."/>
            <person name="Plichta D."/>
            <person name="Hasegawa N."/>
            <person name="Ohya T."/>
            <person name="Bhattarai S."/>
            <person name="Sasajima S."/>
            <person name="Aoto Y."/>
            <person name="Tuganbaev T."/>
            <person name="Yaginuma M."/>
            <person name="Ueda M."/>
            <person name="Okahashi N."/>
            <person name="Amafuji K."/>
            <person name="Kiridooshi Y."/>
            <person name="Sugita K."/>
            <person name="Strazar M."/>
            <person name="Skelly A."/>
            <person name="Suda W."/>
            <person name="Hattori M."/>
            <person name="Nakamoto N."/>
            <person name="Caballero S."/>
            <person name="Norman J."/>
            <person name="Olle B."/>
            <person name="Tanoue T."/>
            <person name="Arita M."/>
            <person name="Bucci V."/>
            <person name="Atarashi K."/>
            <person name="Xavier R."/>
            <person name="Honda K."/>
        </authorList>
    </citation>
    <scope>NUCLEOTIDE SEQUENCE [LARGE SCALE GENOMIC DNA]</scope>
    <source>
        <strain evidence="6">k04-0078-D8-1</strain>
    </source>
</reference>